<accession>A0ABR6YIV8</accession>
<comment type="caution">
    <text evidence="2">The sequence shown here is derived from an EMBL/GenBank/DDBJ whole genome shotgun (WGS) entry which is preliminary data.</text>
</comment>
<name>A0ABR6YIV8_9BURK</name>
<evidence type="ECO:0000256" key="1">
    <source>
        <dbReference type="PROSITE-ProRule" id="PRU00339"/>
    </source>
</evidence>
<dbReference type="Pfam" id="PF13432">
    <property type="entry name" value="TPR_16"/>
    <property type="match status" value="2"/>
</dbReference>
<dbReference type="EMBL" id="JACOGC010000001">
    <property type="protein sequence ID" value="MBC3883789.1"/>
    <property type="molecule type" value="Genomic_DNA"/>
</dbReference>
<feature type="repeat" description="TPR" evidence="1">
    <location>
        <begin position="122"/>
        <end position="155"/>
    </location>
</feature>
<feature type="repeat" description="TPR" evidence="1">
    <location>
        <begin position="15"/>
        <end position="48"/>
    </location>
</feature>
<proteinExistence type="predicted"/>
<dbReference type="SUPFAM" id="SSF53756">
    <property type="entry name" value="UDP-Glycosyltransferase/glycogen phosphorylase"/>
    <property type="match status" value="1"/>
</dbReference>
<keyword evidence="3" id="KW-1185">Reference proteome</keyword>
<organism evidence="2 3">
    <name type="scientific">Undibacterium griseum</name>
    <dbReference type="NCBI Taxonomy" id="2762295"/>
    <lineage>
        <taxon>Bacteria</taxon>
        <taxon>Pseudomonadati</taxon>
        <taxon>Pseudomonadota</taxon>
        <taxon>Betaproteobacteria</taxon>
        <taxon>Burkholderiales</taxon>
        <taxon>Oxalobacteraceae</taxon>
        <taxon>Undibacterium</taxon>
    </lineage>
</organism>
<protein>
    <submittedName>
        <fullName evidence="2">Tetratricopeptide repeat protein</fullName>
    </submittedName>
</protein>
<dbReference type="InterPro" id="IPR002201">
    <property type="entry name" value="Glyco_trans_9"/>
</dbReference>
<dbReference type="SMART" id="SM00028">
    <property type="entry name" value="TPR"/>
    <property type="match status" value="3"/>
</dbReference>
<keyword evidence="1" id="KW-0802">TPR repeat</keyword>
<dbReference type="InterPro" id="IPR011990">
    <property type="entry name" value="TPR-like_helical_dom_sf"/>
</dbReference>
<dbReference type="Gene3D" id="3.40.50.2000">
    <property type="entry name" value="Glycogen Phosphorylase B"/>
    <property type="match status" value="1"/>
</dbReference>
<gene>
    <name evidence="2" type="ORF">H8K27_01450</name>
</gene>
<dbReference type="InterPro" id="IPR052943">
    <property type="entry name" value="TMTC_O-mannosyl-trnsfr"/>
</dbReference>
<reference evidence="2 3" key="1">
    <citation type="submission" date="2020-08" db="EMBL/GenBank/DDBJ databases">
        <title>Novel species isolated from subtropical streams in China.</title>
        <authorList>
            <person name="Lu H."/>
        </authorList>
    </citation>
    <scope>NUCLEOTIDE SEQUENCE [LARGE SCALE GENOMIC DNA]</scope>
    <source>
        <strain evidence="2 3">FT31W</strain>
    </source>
</reference>
<dbReference type="Pfam" id="PF01075">
    <property type="entry name" value="Glyco_transf_9"/>
    <property type="match status" value="1"/>
</dbReference>
<dbReference type="Gene3D" id="1.25.40.10">
    <property type="entry name" value="Tetratricopeptide repeat domain"/>
    <property type="match status" value="2"/>
</dbReference>
<dbReference type="Proteomes" id="UP000613113">
    <property type="component" value="Unassembled WGS sequence"/>
</dbReference>
<sequence length="480" mass="53670">MRPPDIMPATAAPTPDALFTLGNQHLAAQDYAAAAQCYQQALAYDPVCPEVLANLAYAKEQQQDFSAASQYYHQALQHADPQAHPSQQQIYINAGALLTRCKAFAAAENIYRDLLQQVPGSAAGWSNLGVLLAGLRRETEAEDAYRTALSLMPDYRTASFNLSYLLLRQERWQEGWQRLEARTSQDALAKTLPFARWQGESLHGKRILIVFECGFGDMLQFCRYARQLKQLGVAQTGLLCHPPLKRLLQTLPDADAVYGYDETLPDELWDVWVPIFSLPHLCGTRRATIPAQVPYLSATPQAAAHWHVRLGQQPCRIGIAWQGNPQFETDQDRSLPGLSSLHSLLQQSGVQWVSLQKGPAAQQARDWQATPLFCADQELHDFADTAALISQLDLVISIDSAVLHLAGALGKPAFLLLPYYRQDWRWLASGQESPWYPTVRIFRQRQDGDWAGVIREVQQALQEFLHRRAPQTRAAGHAAT</sequence>
<dbReference type="InterPro" id="IPR019734">
    <property type="entry name" value="TPR_rpt"/>
</dbReference>
<dbReference type="PANTHER" id="PTHR44809:SF1">
    <property type="entry name" value="PROTEIN O-MANNOSYL-TRANSFERASE TMTC1"/>
    <property type="match status" value="1"/>
</dbReference>
<evidence type="ECO:0000313" key="3">
    <source>
        <dbReference type="Proteomes" id="UP000613113"/>
    </source>
</evidence>
<evidence type="ECO:0000313" key="2">
    <source>
        <dbReference type="EMBL" id="MBC3883789.1"/>
    </source>
</evidence>
<dbReference type="PANTHER" id="PTHR44809">
    <property type="match status" value="1"/>
</dbReference>
<dbReference type="PROSITE" id="PS50005">
    <property type="entry name" value="TPR"/>
    <property type="match status" value="2"/>
</dbReference>
<dbReference type="SUPFAM" id="SSF48452">
    <property type="entry name" value="TPR-like"/>
    <property type="match status" value="1"/>
</dbReference>